<accession>A0A4C1ZX29</accession>
<evidence type="ECO:0000256" key="1">
    <source>
        <dbReference type="SAM" id="MobiDB-lite"/>
    </source>
</evidence>
<dbReference type="AlphaFoldDB" id="A0A4C1ZX29"/>
<gene>
    <name evidence="2" type="ORF">EVAR_64057_1</name>
</gene>
<name>A0A4C1ZX29_EUMVA</name>
<organism evidence="2 3">
    <name type="scientific">Eumeta variegata</name>
    <name type="common">Bagworm moth</name>
    <name type="synonym">Eumeta japonica</name>
    <dbReference type="NCBI Taxonomy" id="151549"/>
    <lineage>
        <taxon>Eukaryota</taxon>
        <taxon>Metazoa</taxon>
        <taxon>Ecdysozoa</taxon>
        <taxon>Arthropoda</taxon>
        <taxon>Hexapoda</taxon>
        <taxon>Insecta</taxon>
        <taxon>Pterygota</taxon>
        <taxon>Neoptera</taxon>
        <taxon>Endopterygota</taxon>
        <taxon>Lepidoptera</taxon>
        <taxon>Glossata</taxon>
        <taxon>Ditrysia</taxon>
        <taxon>Tineoidea</taxon>
        <taxon>Psychidae</taxon>
        <taxon>Oiketicinae</taxon>
        <taxon>Eumeta</taxon>
    </lineage>
</organism>
<reference evidence="2 3" key="1">
    <citation type="journal article" date="2019" name="Commun. Biol.">
        <title>The bagworm genome reveals a unique fibroin gene that provides high tensile strength.</title>
        <authorList>
            <person name="Kono N."/>
            <person name="Nakamura H."/>
            <person name="Ohtoshi R."/>
            <person name="Tomita M."/>
            <person name="Numata K."/>
            <person name="Arakawa K."/>
        </authorList>
    </citation>
    <scope>NUCLEOTIDE SEQUENCE [LARGE SCALE GENOMIC DNA]</scope>
</reference>
<comment type="caution">
    <text evidence="2">The sequence shown here is derived from an EMBL/GenBank/DDBJ whole genome shotgun (WGS) entry which is preliminary data.</text>
</comment>
<keyword evidence="3" id="KW-1185">Reference proteome</keyword>
<evidence type="ECO:0000313" key="2">
    <source>
        <dbReference type="EMBL" id="GBP92268.1"/>
    </source>
</evidence>
<dbReference type="OrthoDB" id="10017160at2759"/>
<proteinExistence type="predicted"/>
<sequence>MESSAPGQPRPRRASCAYIIQTPHADPSTSCCALQSFSLAGARVKYCESRYLEAFAHTAPRAARRGRRPRRAPDGRDRPVFHDEAPSAAIVHNWFDWFKSGRTNLTDDLCEGRPSAAMTEDYISAMRLVLETDRRLI</sequence>
<dbReference type="Proteomes" id="UP000299102">
    <property type="component" value="Unassembled WGS sequence"/>
</dbReference>
<evidence type="ECO:0008006" key="4">
    <source>
        <dbReference type="Google" id="ProtNLM"/>
    </source>
</evidence>
<feature type="compositionally biased region" description="Basic and acidic residues" evidence="1">
    <location>
        <begin position="71"/>
        <end position="82"/>
    </location>
</feature>
<protein>
    <recommendedName>
        <fullName evidence="4">Mos1 transposase HTH domain-containing protein</fullName>
    </recommendedName>
</protein>
<feature type="region of interest" description="Disordered" evidence="1">
    <location>
        <begin position="60"/>
        <end position="82"/>
    </location>
</feature>
<evidence type="ECO:0000313" key="3">
    <source>
        <dbReference type="Proteomes" id="UP000299102"/>
    </source>
</evidence>
<dbReference type="EMBL" id="BGZK01002256">
    <property type="protein sequence ID" value="GBP92268.1"/>
    <property type="molecule type" value="Genomic_DNA"/>
</dbReference>